<sequence length="517" mass="58039">MAETEIPGKAGPPWSRLLESSWDSLRETIRPYLPESARTYLDDLDWPFLRDTVWPFIRDTAWPLFIVVVWPVLRDRVWPSLRDIVWPFLWLYLEDRAWPVLRDRVWLFLRITGRYLFRGVVIIVMALAALLMLLFIHSQLAPYGGHACWWANGRLVLGSSSGNRTVECKVPPRLVLREPQLFADLLVPVYKRAKSIYQVSHGKSENTVVDWHALHLATQALDDAVVAHFYDLGRIQDEVRDFLCNLQQFPAAPRLPSSPPFPRSITAKALDAIACSPLFLRLGAFVSPAGTVADRADRLKQYATVEIERRRALRKILLAWKGRAQTQSGPSDDGTEQGGILGVVMEKACALEKDADSWRALAQNNLLELEAEVRNIHPSGKPSMLSSLLWRRGTQNEEEATERKSAVAALVGRLSAAQQGERLAQQCASNAAVSCHGAEQSRGTTGRLMKQVHGEIKSLRIMKNQAGDVSGRARAEMLRPPSEGDVRGWERELAVAAATYLKSLRVTYGADEKEDVR</sequence>
<name>A0ABQ0GI51_9PEZI</name>
<feature type="transmembrane region" description="Helical" evidence="1">
    <location>
        <begin position="115"/>
        <end position="136"/>
    </location>
</feature>
<keyword evidence="1" id="KW-0812">Transmembrane</keyword>
<gene>
    <name evidence="2" type="ORF">MFIFM68171_07651</name>
</gene>
<keyword evidence="1" id="KW-1133">Transmembrane helix</keyword>
<evidence type="ECO:0000313" key="2">
    <source>
        <dbReference type="EMBL" id="GAB1317441.1"/>
    </source>
</evidence>
<organism evidence="2 3">
    <name type="scientific">Madurella fahalii</name>
    <dbReference type="NCBI Taxonomy" id="1157608"/>
    <lineage>
        <taxon>Eukaryota</taxon>
        <taxon>Fungi</taxon>
        <taxon>Dikarya</taxon>
        <taxon>Ascomycota</taxon>
        <taxon>Pezizomycotina</taxon>
        <taxon>Sordariomycetes</taxon>
        <taxon>Sordariomycetidae</taxon>
        <taxon>Sordariales</taxon>
        <taxon>Sordariales incertae sedis</taxon>
        <taxon>Madurella</taxon>
    </lineage>
</organism>
<evidence type="ECO:0000313" key="3">
    <source>
        <dbReference type="Proteomes" id="UP001628179"/>
    </source>
</evidence>
<proteinExistence type="predicted"/>
<accession>A0ABQ0GI51</accession>
<dbReference type="Proteomes" id="UP001628179">
    <property type="component" value="Unassembled WGS sequence"/>
</dbReference>
<dbReference type="RefSeq" id="XP_070919172.1">
    <property type="nucleotide sequence ID" value="XM_071063071.1"/>
</dbReference>
<dbReference type="EMBL" id="BAAFSV010000004">
    <property type="protein sequence ID" value="GAB1317441.1"/>
    <property type="molecule type" value="Genomic_DNA"/>
</dbReference>
<evidence type="ECO:0000256" key="1">
    <source>
        <dbReference type="SAM" id="Phobius"/>
    </source>
</evidence>
<reference evidence="2 3" key="1">
    <citation type="submission" date="2024-09" db="EMBL/GenBank/DDBJ databases">
        <title>Itraconazole resistance in Madurella fahalii resulting from another homologue of gene encoding cytochrome P450 14-alpha sterol demethylase (CYP51).</title>
        <authorList>
            <person name="Yoshioka I."/>
            <person name="Fahal A.H."/>
            <person name="Kaneko S."/>
            <person name="Yaguchi T."/>
        </authorList>
    </citation>
    <scope>NUCLEOTIDE SEQUENCE [LARGE SCALE GENOMIC DNA]</scope>
    <source>
        <strain evidence="2 3">IFM 68171</strain>
    </source>
</reference>
<protein>
    <submittedName>
        <fullName evidence="2">Uncharacterized protein</fullName>
    </submittedName>
</protein>
<dbReference type="GeneID" id="98178394"/>
<keyword evidence="1" id="KW-0472">Membrane</keyword>
<comment type="caution">
    <text evidence="2">The sequence shown here is derived from an EMBL/GenBank/DDBJ whole genome shotgun (WGS) entry which is preliminary data.</text>
</comment>
<keyword evidence="3" id="KW-1185">Reference proteome</keyword>